<dbReference type="PROSITE" id="PS50943">
    <property type="entry name" value="HTH_CROC1"/>
    <property type="match status" value="1"/>
</dbReference>
<keyword evidence="4" id="KW-1185">Reference proteome</keyword>
<evidence type="ECO:0000256" key="1">
    <source>
        <dbReference type="ARBA" id="ARBA00023125"/>
    </source>
</evidence>
<dbReference type="CDD" id="cd00093">
    <property type="entry name" value="HTH_XRE"/>
    <property type="match status" value="1"/>
</dbReference>
<reference evidence="3 4" key="1">
    <citation type="submission" date="2024-10" db="EMBL/GenBank/DDBJ databases">
        <title>The Natural Products Discovery Center: Release of the First 8490 Sequenced Strains for Exploring Actinobacteria Biosynthetic Diversity.</title>
        <authorList>
            <person name="Kalkreuter E."/>
            <person name="Kautsar S.A."/>
            <person name="Yang D."/>
            <person name="Bader C.D."/>
            <person name="Teijaro C.N."/>
            <person name="Fluegel L."/>
            <person name="Davis C.M."/>
            <person name="Simpson J.R."/>
            <person name="Lauterbach L."/>
            <person name="Steele A.D."/>
            <person name="Gui C."/>
            <person name="Meng S."/>
            <person name="Li G."/>
            <person name="Viehrig K."/>
            <person name="Ye F."/>
            <person name="Su P."/>
            <person name="Kiefer A.F."/>
            <person name="Nichols A."/>
            <person name="Cepeda A.J."/>
            <person name="Yan W."/>
            <person name="Fan B."/>
            <person name="Jiang Y."/>
            <person name="Adhikari A."/>
            <person name="Zheng C.-J."/>
            <person name="Schuster L."/>
            <person name="Cowan T.M."/>
            <person name="Smanski M.J."/>
            <person name="Chevrette M.G."/>
            <person name="De Carvalho L.P.S."/>
            <person name="Shen B."/>
        </authorList>
    </citation>
    <scope>NUCLEOTIDE SEQUENCE [LARGE SCALE GENOMIC DNA]</scope>
    <source>
        <strain evidence="3 4">NPDC000087</strain>
    </source>
</reference>
<evidence type="ECO:0000259" key="2">
    <source>
        <dbReference type="PROSITE" id="PS50943"/>
    </source>
</evidence>
<accession>A0ABW6W815</accession>
<dbReference type="InterPro" id="IPR001387">
    <property type="entry name" value="Cro/C1-type_HTH"/>
</dbReference>
<feature type="domain" description="HTH cro/C1-type" evidence="2">
    <location>
        <begin position="16"/>
        <end position="71"/>
    </location>
</feature>
<dbReference type="PANTHER" id="PTHR46797:SF1">
    <property type="entry name" value="METHYLPHOSPHONATE SYNTHASE"/>
    <property type="match status" value="1"/>
</dbReference>
<dbReference type="PANTHER" id="PTHR46797">
    <property type="entry name" value="HTH-TYPE TRANSCRIPTIONAL REGULATOR"/>
    <property type="match status" value="1"/>
</dbReference>
<proteinExistence type="predicted"/>
<dbReference type="SUPFAM" id="SSF47413">
    <property type="entry name" value="lambda repressor-like DNA-binding domains"/>
    <property type="match status" value="1"/>
</dbReference>
<name>A0ABW6W815_9ACTN</name>
<dbReference type="EMBL" id="JBIAZU010000001">
    <property type="protein sequence ID" value="MFF5288869.1"/>
    <property type="molecule type" value="Genomic_DNA"/>
</dbReference>
<keyword evidence="1" id="KW-0238">DNA-binding</keyword>
<protein>
    <submittedName>
        <fullName evidence="3">Helix-turn-helix domain-containing protein</fullName>
    </submittedName>
</protein>
<dbReference type="RefSeq" id="WP_020509216.1">
    <property type="nucleotide sequence ID" value="NZ_JBIAZU010000001.1"/>
</dbReference>
<evidence type="ECO:0000313" key="3">
    <source>
        <dbReference type="EMBL" id="MFF5288869.1"/>
    </source>
</evidence>
<dbReference type="Gene3D" id="1.10.260.40">
    <property type="entry name" value="lambda repressor-like DNA-binding domains"/>
    <property type="match status" value="1"/>
</dbReference>
<sequence>MAEKRPLLRTVVGEVLRRHRQEQRRTLAEVAKEANVSVPYLSEVERGRKEPSSEVLAAVCDSLRLGLPDLLAEVRHELTFAYAPVIRLDAARLELARRETRRQAHRPGDALLLAA</sequence>
<gene>
    <name evidence="3" type="ORF">ACFY35_05485</name>
</gene>
<comment type="caution">
    <text evidence="3">The sequence shown here is derived from an EMBL/GenBank/DDBJ whole genome shotgun (WGS) entry which is preliminary data.</text>
</comment>
<dbReference type="SMART" id="SM00530">
    <property type="entry name" value="HTH_XRE"/>
    <property type="match status" value="1"/>
</dbReference>
<dbReference type="InterPro" id="IPR050807">
    <property type="entry name" value="TransReg_Diox_bact_type"/>
</dbReference>
<organism evidence="3 4">
    <name type="scientific">Paractinoplanes globisporus</name>
    <dbReference type="NCBI Taxonomy" id="113565"/>
    <lineage>
        <taxon>Bacteria</taxon>
        <taxon>Bacillati</taxon>
        <taxon>Actinomycetota</taxon>
        <taxon>Actinomycetes</taxon>
        <taxon>Micromonosporales</taxon>
        <taxon>Micromonosporaceae</taxon>
        <taxon>Paractinoplanes</taxon>
    </lineage>
</organism>
<evidence type="ECO:0000313" key="4">
    <source>
        <dbReference type="Proteomes" id="UP001602245"/>
    </source>
</evidence>
<dbReference type="Pfam" id="PF13560">
    <property type="entry name" value="HTH_31"/>
    <property type="match status" value="1"/>
</dbReference>
<dbReference type="Proteomes" id="UP001602245">
    <property type="component" value="Unassembled WGS sequence"/>
</dbReference>
<dbReference type="InterPro" id="IPR010982">
    <property type="entry name" value="Lambda_DNA-bd_dom_sf"/>
</dbReference>